<accession>A0A7W6MEE4</accession>
<dbReference type="RefSeq" id="WP_184453175.1">
    <property type="nucleotide sequence ID" value="NZ_JACIFV010000001.1"/>
</dbReference>
<keyword evidence="1" id="KW-0732">Signal</keyword>
<dbReference type="EMBL" id="JACIFV010000001">
    <property type="protein sequence ID" value="MBB4190347.1"/>
    <property type="molecule type" value="Genomic_DNA"/>
</dbReference>
<proteinExistence type="predicted"/>
<evidence type="ECO:0000313" key="3">
    <source>
        <dbReference type="Proteomes" id="UP000524492"/>
    </source>
</evidence>
<reference evidence="2 3" key="1">
    <citation type="submission" date="2020-08" db="EMBL/GenBank/DDBJ databases">
        <title>Genomic Encyclopedia of Type Strains, Phase IV (KMG-V): Genome sequencing to study the core and pangenomes of soil and plant-associated prokaryotes.</title>
        <authorList>
            <person name="Whitman W."/>
        </authorList>
    </citation>
    <scope>NUCLEOTIDE SEQUENCE [LARGE SCALE GENOMIC DNA]</scope>
    <source>
        <strain evidence="2 3">SEMIA 4074</strain>
    </source>
</reference>
<gene>
    <name evidence="2" type="ORF">GGD53_000463</name>
</gene>
<protein>
    <submittedName>
        <fullName evidence="2">Uncharacterized protein</fullName>
    </submittedName>
</protein>
<organism evidence="2 3">
    <name type="scientific">Rhizobium aethiopicum</name>
    <dbReference type="NCBI Taxonomy" id="1138170"/>
    <lineage>
        <taxon>Bacteria</taxon>
        <taxon>Pseudomonadati</taxon>
        <taxon>Pseudomonadota</taxon>
        <taxon>Alphaproteobacteria</taxon>
        <taxon>Hyphomicrobiales</taxon>
        <taxon>Rhizobiaceae</taxon>
        <taxon>Rhizobium/Agrobacterium group</taxon>
        <taxon>Rhizobium</taxon>
    </lineage>
</organism>
<evidence type="ECO:0000313" key="2">
    <source>
        <dbReference type="EMBL" id="MBB4190347.1"/>
    </source>
</evidence>
<keyword evidence="3" id="KW-1185">Reference proteome</keyword>
<dbReference type="AlphaFoldDB" id="A0A7W6MEE4"/>
<comment type="caution">
    <text evidence="2">The sequence shown here is derived from an EMBL/GenBank/DDBJ whole genome shotgun (WGS) entry which is preliminary data.</text>
</comment>
<name>A0A7W6MEE4_9HYPH</name>
<sequence>MFRYLCGALFASAPFAAAHAESANFCRNSFNPNEAVESRFMGLEYALIAHVLAEKYCGAEPSPMRPRFLGYIEKQGCDSGTEIYKDVEAAIAKMEGAGLKLLAQNGNPKLTMSDEQVQEWASTATKELGGCDALKKAHDAGFGQ</sequence>
<dbReference type="Proteomes" id="UP000524492">
    <property type="component" value="Unassembled WGS sequence"/>
</dbReference>
<feature type="signal peptide" evidence="1">
    <location>
        <begin position="1"/>
        <end position="20"/>
    </location>
</feature>
<feature type="chain" id="PRO_5031204711" evidence="1">
    <location>
        <begin position="21"/>
        <end position="144"/>
    </location>
</feature>
<evidence type="ECO:0000256" key="1">
    <source>
        <dbReference type="SAM" id="SignalP"/>
    </source>
</evidence>